<dbReference type="InterPro" id="IPR012677">
    <property type="entry name" value="Nucleotide-bd_a/b_plait_sf"/>
</dbReference>
<dbReference type="GO" id="GO:0005762">
    <property type="term" value="C:mitochondrial large ribosomal subunit"/>
    <property type="evidence" value="ECO:0007669"/>
    <property type="project" value="TreeGrafter"/>
</dbReference>
<dbReference type="GeneID" id="43583265"/>
<dbReference type="InterPro" id="IPR012678">
    <property type="entry name" value="Ribosomal_uL23/eL15/eS24_sf"/>
</dbReference>
<evidence type="ECO:0000313" key="6">
    <source>
        <dbReference type="EMBL" id="VVT55146.1"/>
    </source>
</evidence>
<dbReference type="RefSeq" id="XP_031855056.1">
    <property type="nucleotide sequence ID" value="XM_031999165.1"/>
</dbReference>
<organism evidence="6 7">
    <name type="scientific">Magnusiomyces paraingens</name>
    <dbReference type="NCBI Taxonomy" id="2606893"/>
    <lineage>
        <taxon>Eukaryota</taxon>
        <taxon>Fungi</taxon>
        <taxon>Dikarya</taxon>
        <taxon>Ascomycota</taxon>
        <taxon>Saccharomycotina</taxon>
        <taxon>Dipodascomycetes</taxon>
        <taxon>Dipodascales</taxon>
        <taxon>Dipodascaceae</taxon>
        <taxon>Magnusiomyces</taxon>
    </lineage>
</organism>
<gene>
    <name evidence="6" type="ORF">SAPINGB_P004450</name>
</gene>
<evidence type="ECO:0000256" key="2">
    <source>
        <dbReference type="ARBA" id="ARBA00022980"/>
    </source>
</evidence>
<dbReference type="AlphaFoldDB" id="A0A5E8BUI8"/>
<dbReference type="GO" id="GO:0003735">
    <property type="term" value="F:structural constituent of ribosome"/>
    <property type="evidence" value="ECO:0007669"/>
    <property type="project" value="InterPro"/>
</dbReference>
<protein>
    <recommendedName>
        <fullName evidence="4">Large ribosomal subunit protein uL23m</fullName>
    </recommendedName>
</protein>
<keyword evidence="7" id="KW-1185">Reference proteome</keyword>
<dbReference type="Gene3D" id="3.30.70.330">
    <property type="match status" value="1"/>
</dbReference>
<keyword evidence="3" id="KW-0687">Ribonucleoprotein</keyword>
<evidence type="ECO:0000256" key="5">
    <source>
        <dbReference type="SAM" id="MobiDB-lite"/>
    </source>
</evidence>
<sequence>MPRLMIRSAKRKAVAHPPPIFFPKVPLSQQIKKKEEAKLASKDSPVKTPLPPSKPKKQFAAGTRAPPKVSRASQGLARAREAIEKNEPHFHVGTKQIYFPTAKVVLLRPNAKHTPYQAKFAVPRYFNKLDLRDYLYHVYGLRALNVTTQLLWARWTRETPRSSRYRMSQIKKMTIDMIDPFVWPEEPSESLRNKMFNLENIIEMRKYFEDASQRFGADRNKEPTAFGGIVGPFPDPPQPFIPKYFKKYAEREKARAAYLTQKAEEEELVKKFLKL</sequence>
<evidence type="ECO:0000313" key="7">
    <source>
        <dbReference type="Proteomes" id="UP000398389"/>
    </source>
</evidence>
<dbReference type="GO" id="GO:0032543">
    <property type="term" value="P:mitochondrial translation"/>
    <property type="evidence" value="ECO:0007669"/>
    <property type="project" value="TreeGrafter"/>
</dbReference>
<feature type="compositionally biased region" description="Basic and acidic residues" evidence="5">
    <location>
        <begin position="32"/>
        <end position="45"/>
    </location>
</feature>
<dbReference type="PANTHER" id="PTHR12059">
    <property type="entry name" value="RIBOSOMAL PROTEIN L23-RELATED"/>
    <property type="match status" value="1"/>
</dbReference>
<evidence type="ECO:0000256" key="4">
    <source>
        <dbReference type="ARBA" id="ARBA00039977"/>
    </source>
</evidence>
<dbReference type="FunFam" id="3.30.70.330:FF:000614">
    <property type="entry name" value="Mrp20p"/>
    <property type="match status" value="1"/>
</dbReference>
<dbReference type="Proteomes" id="UP000398389">
    <property type="component" value="Unassembled WGS sequence"/>
</dbReference>
<dbReference type="SUPFAM" id="SSF54189">
    <property type="entry name" value="Ribosomal proteins S24e, L23 and L15e"/>
    <property type="match status" value="1"/>
</dbReference>
<dbReference type="InterPro" id="IPR013025">
    <property type="entry name" value="Ribosomal_uL23-like"/>
</dbReference>
<feature type="region of interest" description="Disordered" evidence="5">
    <location>
        <begin position="32"/>
        <end position="69"/>
    </location>
</feature>
<dbReference type="EMBL" id="CABVLU010000003">
    <property type="protein sequence ID" value="VVT55146.1"/>
    <property type="molecule type" value="Genomic_DNA"/>
</dbReference>
<reference evidence="6 7" key="1">
    <citation type="submission" date="2019-09" db="EMBL/GenBank/DDBJ databases">
        <authorList>
            <person name="Brejova B."/>
        </authorList>
    </citation>
    <scope>NUCLEOTIDE SEQUENCE [LARGE SCALE GENOMIC DNA]</scope>
</reference>
<keyword evidence="2" id="KW-0689">Ribosomal protein</keyword>
<evidence type="ECO:0000256" key="1">
    <source>
        <dbReference type="ARBA" id="ARBA00006700"/>
    </source>
</evidence>
<accession>A0A5E8BUI8</accession>
<name>A0A5E8BUI8_9ASCO</name>
<dbReference type="OrthoDB" id="275582at2759"/>
<comment type="similarity">
    <text evidence="1">Belongs to the universal ribosomal protein uL23 family.</text>
</comment>
<dbReference type="Pfam" id="PF00276">
    <property type="entry name" value="Ribosomal_L23"/>
    <property type="match status" value="1"/>
</dbReference>
<dbReference type="PANTHER" id="PTHR12059:SF5">
    <property type="entry name" value="LARGE RIBOSOMAL SUBUNIT PROTEIN UL23M"/>
    <property type="match status" value="1"/>
</dbReference>
<proteinExistence type="inferred from homology"/>
<evidence type="ECO:0000256" key="3">
    <source>
        <dbReference type="ARBA" id="ARBA00023274"/>
    </source>
</evidence>